<feature type="region of interest" description="Disordered" evidence="1">
    <location>
        <begin position="72"/>
        <end position="108"/>
    </location>
</feature>
<organism evidence="2 3">
    <name type="scientific">Paramuricea clavata</name>
    <name type="common">Red gorgonian</name>
    <name type="synonym">Violescent sea-whip</name>
    <dbReference type="NCBI Taxonomy" id="317549"/>
    <lineage>
        <taxon>Eukaryota</taxon>
        <taxon>Metazoa</taxon>
        <taxon>Cnidaria</taxon>
        <taxon>Anthozoa</taxon>
        <taxon>Octocorallia</taxon>
        <taxon>Malacalcyonacea</taxon>
        <taxon>Plexauridae</taxon>
        <taxon>Paramuricea</taxon>
    </lineage>
</organism>
<gene>
    <name evidence="2" type="ORF">PACLA_8A057113</name>
</gene>
<dbReference type="EMBL" id="CACRXK020024088">
    <property type="protein sequence ID" value="CAB4038333.1"/>
    <property type="molecule type" value="Genomic_DNA"/>
</dbReference>
<protein>
    <submittedName>
        <fullName evidence="2">Uncharacterized protein</fullName>
    </submittedName>
</protein>
<reference evidence="2" key="1">
    <citation type="submission" date="2020-04" db="EMBL/GenBank/DDBJ databases">
        <authorList>
            <person name="Alioto T."/>
            <person name="Alioto T."/>
            <person name="Gomez Garrido J."/>
        </authorList>
    </citation>
    <scope>NUCLEOTIDE SEQUENCE</scope>
    <source>
        <strain evidence="2">A484AB</strain>
    </source>
</reference>
<proteinExistence type="predicted"/>
<accession>A0A6S7LKF2</accession>
<comment type="caution">
    <text evidence="2">The sequence shown here is derived from an EMBL/GenBank/DDBJ whole genome shotgun (WGS) entry which is preliminary data.</text>
</comment>
<feature type="compositionally biased region" description="Polar residues" evidence="1">
    <location>
        <begin position="74"/>
        <end position="83"/>
    </location>
</feature>
<evidence type="ECO:0000313" key="3">
    <source>
        <dbReference type="Proteomes" id="UP001152795"/>
    </source>
</evidence>
<sequence length="108" mass="12393">MVKKLMTQLNERDTRCRLLEKELDYIRSWYIAGSQPKYPPFQSLPMAVYGGPALRDMYCNQSAVIQEIPVFSRNGESPSLTNRIKSDELERDSGSGKKDENDSKEESE</sequence>
<name>A0A6S7LKF2_PARCT</name>
<dbReference type="AlphaFoldDB" id="A0A6S7LKF2"/>
<keyword evidence="3" id="KW-1185">Reference proteome</keyword>
<feature type="compositionally biased region" description="Basic and acidic residues" evidence="1">
    <location>
        <begin position="84"/>
        <end position="108"/>
    </location>
</feature>
<evidence type="ECO:0000256" key="1">
    <source>
        <dbReference type="SAM" id="MobiDB-lite"/>
    </source>
</evidence>
<evidence type="ECO:0000313" key="2">
    <source>
        <dbReference type="EMBL" id="CAB4038333.1"/>
    </source>
</evidence>
<dbReference type="Proteomes" id="UP001152795">
    <property type="component" value="Unassembled WGS sequence"/>
</dbReference>